<evidence type="ECO:0000313" key="2">
    <source>
        <dbReference type="EMBL" id="BDI30133.1"/>
    </source>
</evidence>
<dbReference type="Gene3D" id="2.160.20.120">
    <property type="match status" value="1"/>
</dbReference>
<reference evidence="2 3" key="1">
    <citation type="journal article" date="2019" name="Int. J. Syst. Evol. Microbiol.">
        <title>Capsulimonas corticalis gen. nov., sp. nov., an aerobic capsulated bacterium, of a novel bacterial order, Capsulimonadales ord. nov., of the class Armatimonadia of the phylum Armatimonadetes.</title>
        <authorList>
            <person name="Li J."/>
            <person name="Kudo C."/>
            <person name="Tonouchi A."/>
        </authorList>
    </citation>
    <scope>NUCLEOTIDE SEQUENCE [LARGE SCALE GENOMIC DNA]</scope>
    <source>
        <strain evidence="2 3">AX-7</strain>
    </source>
</reference>
<dbReference type="InterPro" id="IPR021255">
    <property type="entry name" value="DUF2807"/>
</dbReference>
<dbReference type="RefSeq" id="WP_165864484.1">
    <property type="nucleotide sequence ID" value="NZ_AP025739.1"/>
</dbReference>
<dbReference type="KEGG" id="ccot:CCAX7_21840"/>
<dbReference type="PANTHER" id="PTHR39200:SF1">
    <property type="entry name" value="AUTO-TRANSPORTER ADHESIN HEAD GIN DOMAIN-CONTAINING PROTEIN-RELATED"/>
    <property type="match status" value="1"/>
</dbReference>
<protein>
    <submittedName>
        <fullName evidence="2">Uncharacterized protein</fullName>
    </submittedName>
</protein>
<name>A0A402D266_9BACT</name>
<keyword evidence="3" id="KW-1185">Reference proteome</keyword>
<proteinExistence type="predicted"/>
<dbReference type="Pfam" id="PF10988">
    <property type="entry name" value="DUF2807"/>
    <property type="match status" value="1"/>
</dbReference>
<feature type="region of interest" description="Disordered" evidence="1">
    <location>
        <begin position="220"/>
        <end position="251"/>
    </location>
</feature>
<evidence type="ECO:0000256" key="1">
    <source>
        <dbReference type="SAM" id="MobiDB-lite"/>
    </source>
</evidence>
<accession>A0A402D266</accession>
<organism evidence="2 3">
    <name type="scientific">Capsulimonas corticalis</name>
    <dbReference type="NCBI Taxonomy" id="2219043"/>
    <lineage>
        <taxon>Bacteria</taxon>
        <taxon>Bacillati</taxon>
        <taxon>Armatimonadota</taxon>
        <taxon>Armatimonadia</taxon>
        <taxon>Capsulimonadales</taxon>
        <taxon>Capsulimonadaceae</taxon>
        <taxon>Capsulimonas</taxon>
    </lineage>
</organism>
<feature type="compositionally biased region" description="Low complexity" evidence="1">
    <location>
        <begin position="239"/>
        <end position="251"/>
    </location>
</feature>
<dbReference type="AlphaFoldDB" id="A0A402D266"/>
<dbReference type="Proteomes" id="UP000287394">
    <property type="component" value="Chromosome"/>
</dbReference>
<feature type="compositionally biased region" description="Polar residues" evidence="1">
    <location>
        <begin position="220"/>
        <end position="238"/>
    </location>
</feature>
<evidence type="ECO:0000313" key="3">
    <source>
        <dbReference type="Proteomes" id="UP000287394"/>
    </source>
</evidence>
<dbReference type="EMBL" id="AP025739">
    <property type="protein sequence ID" value="BDI30133.1"/>
    <property type="molecule type" value="Genomic_DNA"/>
</dbReference>
<gene>
    <name evidence="2" type="ORF">CCAX7_21840</name>
</gene>
<dbReference type="PANTHER" id="PTHR39200">
    <property type="entry name" value="HYPOTHETICAL EXPORTED PROTEIN"/>
    <property type="match status" value="1"/>
</dbReference>
<sequence length="251" mass="25439">MKIHPVAFVFLVLIIFCFGWAVGFGSAVAHAVGGNTVISTNGNSVTTFGSGGSITIIGDKATCTVQRKCDSFDAIDVSGSVDVDVACQKQQSVSVSGDSNLLPMVHTEVRDHTLYIRTDGSYSTNNPIKVMIAAPDISQITTSGSSDVNVADINNDAFKIDSSGSGEITLAGTTNTLDLACSGSCDIQADALKSSNTTIHISGSGNASVSATQSLNAQVSGSGSVTYSGHPSQTQSNISGSGSVQSAGSGE</sequence>